<organism evidence="3 4">
    <name type="scientific">Candidatus Fimadaptatus faecigallinarum</name>
    <dbReference type="NCBI Taxonomy" id="2840814"/>
    <lineage>
        <taxon>Bacteria</taxon>
        <taxon>Bacillati</taxon>
        <taxon>Bacillota</taxon>
        <taxon>Clostridia</taxon>
        <taxon>Eubacteriales</taxon>
        <taxon>Candidatus Fimadaptatus</taxon>
    </lineage>
</organism>
<sequence>MSRTEIDKVLSAIDKLAQHPGRLRQLEWEIHDHMERAAGELLEVGRCLLEVKDGNMVPEGEWCKWVLAHTGMSVRSAQRLMQAAREVAPDSALAKLSLGKITALLALPADQREAFAAEHDAESATVRELQEAVAQERRRREKAEHDSTALADKLERLTDEAKHGAERAREEVAREYEGRMSQEVERRTTNIRTALERMQSAKADADEQIAALTERLTELEHGQLSLHDDELARLNDELRRQSKLRADAQAELLRLRKQLAQGGMPGASNDIGLSASELRSAVNAYLGRAGALPHMQLALAAIDEGTRNEYRISVEMLEAWCAQARAALGAVACEAVVE</sequence>
<evidence type="ECO:0000256" key="1">
    <source>
        <dbReference type="SAM" id="Coils"/>
    </source>
</evidence>
<evidence type="ECO:0000256" key="2">
    <source>
        <dbReference type="SAM" id="MobiDB-lite"/>
    </source>
</evidence>
<dbReference type="Proteomes" id="UP000824123">
    <property type="component" value="Unassembled WGS sequence"/>
</dbReference>
<dbReference type="Pfam" id="PF11300">
    <property type="entry name" value="DUF3102"/>
    <property type="match status" value="1"/>
</dbReference>
<proteinExistence type="predicted"/>
<accession>A0A9D1S469</accession>
<protein>
    <submittedName>
        <fullName evidence="3">DUF3102 domain-containing protein</fullName>
    </submittedName>
</protein>
<feature type="coiled-coil region" evidence="1">
    <location>
        <begin position="195"/>
        <end position="258"/>
    </location>
</feature>
<dbReference type="AlphaFoldDB" id="A0A9D1S469"/>
<reference evidence="3" key="1">
    <citation type="submission" date="2020-10" db="EMBL/GenBank/DDBJ databases">
        <authorList>
            <person name="Gilroy R."/>
        </authorList>
    </citation>
    <scope>NUCLEOTIDE SEQUENCE</scope>
    <source>
        <strain evidence="3">ChiSxjej2B14-8506</strain>
    </source>
</reference>
<evidence type="ECO:0000313" key="3">
    <source>
        <dbReference type="EMBL" id="HIU45818.1"/>
    </source>
</evidence>
<dbReference type="InterPro" id="IPR021451">
    <property type="entry name" value="DUF3102"/>
</dbReference>
<dbReference type="EMBL" id="DVNK01000006">
    <property type="protein sequence ID" value="HIU45818.1"/>
    <property type="molecule type" value="Genomic_DNA"/>
</dbReference>
<reference evidence="3" key="2">
    <citation type="journal article" date="2021" name="PeerJ">
        <title>Extensive microbial diversity within the chicken gut microbiome revealed by metagenomics and culture.</title>
        <authorList>
            <person name="Gilroy R."/>
            <person name="Ravi A."/>
            <person name="Getino M."/>
            <person name="Pursley I."/>
            <person name="Horton D.L."/>
            <person name="Alikhan N.F."/>
            <person name="Baker D."/>
            <person name="Gharbi K."/>
            <person name="Hall N."/>
            <person name="Watson M."/>
            <person name="Adriaenssens E.M."/>
            <person name="Foster-Nyarko E."/>
            <person name="Jarju S."/>
            <person name="Secka A."/>
            <person name="Antonio M."/>
            <person name="Oren A."/>
            <person name="Chaudhuri R.R."/>
            <person name="La Ragione R."/>
            <person name="Hildebrand F."/>
            <person name="Pallen M.J."/>
        </authorList>
    </citation>
    <scope>NUCLEOTIDE SEQUENCE</scope>
    <source>
        <strain evidence="3">ChiSxjej2B14-8506</strain>
    </source>
</reference>
<evidence type="ECO:0000313" key="4">
    <source>
        <dbReference type="Proteomes" id="UP000824123"/>
    </source>
</evidence>
<gene>
    <name evidence="3" type="ORF">IAC59_00990</name>
</gene>
<name>A0A9D1S469_9FIRM</name>
<comment type="caution">
    <text evidence="3">The sequence shown here is derived from an EMBL/GenBank/DDBJ whole genome shotgun (WGS) entry which is preliminary data.</text>
</comment>
<keyword evidence="1" id="KW-0175">Coiled coil</keyword>
<feature type="region of interest" description="Disordered" evidence="2">
    <location>
        <begin position="160"/>
        <end position="185"/>
    </location>
</feature>